<accession>E0NH66</accession>
<dbReference type="InterPro" id="IPR052193">
    <property type="entry name" value="Peptidase_C59"/>
</dbReference>
<keyword evidence="5" id="KW-1185">Reference proteome</keyword>
<evidence type="ECO:0000256" key="1">
    <source>
        <dbReference type="ARBA" id="ARBA00006625"/>
    </source>
</evidence>
<proteinExistence type="inferred from homology"/>
<dbReference type="HOGENOM" id="CLU_045206_1_0_9"/>
<gene>
    <name evidence="4" type="ORF">HMPREF0623_1389</name>
</gene>
<dbReference type="Pfam" id="PF02275">
    <property type="entry name" value="CBAH"/>
    <property type="match status" value="1"/>
</dbReference>
<organism evidence="4 5">
    <name type="scientific">Pediococcus acidilactici DSM 20284</name>
    <dbReference type="NCBI Taxonomy" id="862514"/>
    <lineage>
        <taxon>Bacteria</taxon>
        <taxon>Bacillati</taxon>
        <taxon>Bacillota</taxon>
        <taxon>Bacilli</taxon>
        <taxon>Lactobacillales</taxon>
        <taxon>Lactobacillaceae</taxon>
        <taxon>Pediococcus</taxon>
        <taxon>Pediococcus acidilactici group</taxon>
    </lineage>
</organism>
<evidence type="ECO:0000313" key="5">
    <source>
        <dbReference type="Proteomes" id="UP000004470"/>
    </source>
</evidence>
<dbReference type="EMBL" id="AEEG01000006">
    <property type="protein sequence ID" value="EFL95212.1"/>
    <property type="molecule type" value="Genomic_DNA"/>
</dbReference>
<dbReference type="EC" id="3.5.1.-" evidence="4"/>
<evidence type="ECO:0000256" key="2">
    <source>
        <dbReference type="ARBA" id="ARBA00022801"/>
    </source>
</evidence>
<dbReference type="Gene3D" id="3.60.60.10">
    <property type="entry name" value="Penicillin V Acylase, Chain A"/>
    <property type="match status" value="1"/>
</dbReference>
<reference evidence="4" key="1">
    <citation type="submission" date="2010-07" db="EMBL/GenBank/DDBJ databases">
        <authorList>
            <person name="Muzny D."/>
            <person name="Qin X."/>
            <person name="Deng J."/>
            <person name="Jiang H."/>
            <person name="Liu Y."/>
            <person name="Qu J."/>
            <person name="Song X.-Z."/>
            <person name="Zhang L."/>
            <person name="Thornton R."/>
            <person name="Coyle M."/>
            <person name="Francisco L."/>
            <person name="Jackson L."/>
            <person name="Javaid M."/>
            <person name="Korchina V."/>
            <person name="Kovar C."/>
            <person name="Mata R."/>
            <person name="Mathew T."/>
            <person name="Ngo R."/>
            <person name="Nguyen L."/>
            <person name="Nguyen N."/>
            <person name="Okwuonu G."/>
            <person name="Ongeri F."/>
            <person name="Pham C."/>
            <person name="Simmons D."/>
            <person name="Wilczek-Boney K."/>
            <person name="Hale W."/>
            <person name="Jakkamsetti A."/>
            <person name="Pham P."/>
            <person name="Ruth R."/>
            <person name="San Lucas F."/>
            <person name="Warren J."/>
            <person name="Zhang J."/>
            <person name="Zhao Z."/>
            <person name="Zhou C."/>
            <person name="Zhu D."/>
            <person name="Lee S."/>
            <person name="Bess C."/>
            <person name="Blankenburg K."/>
            <person name="Forbes L."/>
            <person name="Fu Q."/>
            <person name="Gubbala S."/>
            <person name="Hirani K."/>
            <person name="Jayaseelan J.C."/>
            <person name="Lara F."/>
            <person name="Munidasa M."/>
            <person name="Palculict T."/>
            <person name="Patil S."/>
            <person name="Pu L.-L."/>
            <person name="Saada N."/>
            <person name="Tang L."/>
            <person name="Weissenberger G."/>
            <person name="Zhu Y."/>
            <person name="Hemphill L."/>
            <person name="Shang Y."/>
            <person name="Youmans B."/>
            <person name="Ayvaz T."/>
            <person name="Ross M."/>
            <person name="Santibanez J."/>
            <person name="Aqrawi P."/>
            <person name="Gross S."/>
            <person name="Joshi V."/>
            <person name="Fowler G."/>
            <person name="Nazareth L."/>
            <person name="Reid J."/>
            <person name="Worley K."/>
            <person name="Petrosino J."/>
            <person name="Highlander S."/>
            <person name="Gibbs R."/>
        </authorList>
    </citation>
    <scope>NUCLEOTIDE SEQUENCE [LARGE SCALE GENOMIC DNA]</scope>
    <source>
        <strain evidence="4">DSM 20284</strain>
    </source>
</reference>
<comment type="caution">
    <text evidence="4">The sequence shown here is derived from an EMBL/GenBank/DDBJ whole genome shotgun (WGS) entry which is preliminary data.</text>
</comment>
<protein>
    <submittedName>
        <fullName evidence="4">Linear amide C-N hydrolase, choloylglycine hydrolase family protein</fullName>
        <ecNumber evidence="4">3.5.1.-</ecNumber>
    </submittedName>
</protein>
<keyword evidence="2 4" id="KW-0378">Hydrolase</keyword>
<dbReference type="InterPro" id="IPR029055">
    <property type="entry name" value="Ntn_hydrolases_N"/>
</dbReference>
<evidence type="ECO:0000313" key="4">
    <source>
        <dbReference type="EMBL" id="EFL95212.1"/>
    </source>
</evidence>
<evidence type="ECO:0000259" key="3">
    <source>
        <dbReference type="Pfam" id="PF02275"/>
    </source>
</evidence>
<dbReference type="AlphaFoldDB" id="E0NH66"/>
<comment type="similarity">
    <text evidence="1">Belongs to the peptidase C59 family.</text>
</comment>
<name>E0NH66_PEDAC</name>
<sequence length="365" mass="40208">MSLKSFTFFYPIGKSAIKEVFEKKEGQSMCTSIKLTAENGAKFWGRTMDLAMTMFGEDGGAESVITTIPAEAKVASQLTDWTAKYTTMGVGVKGTPILFDGINEAGLAGDLQVLFESTADSLENLKRRGLTPLMNTEFVTYVLTHFKNVAEIREHYQEFGLADQATQVNGQGFTFPLHYNFVDESGDGVVLEPVENGAFKLYDSVGVVTNSPEYSWHTTNLRNYLGLTDVDVKDPRTYKNGVTLPPIEGGTGYGMAGLPGSYTSPARFVRSFTIANAMDDFTADRGIAQLYAAFRPVIIPEGIERKTADAPISDYTRYWSGYDLQKRAVYVQTGLGLAFTKQTLNTDVQEISYTAIDRGDYVHEV</sequence>
<dbReference type="eggNOG" id="COG3049">
    <property type="taxonomic scope" value="Bacteria"/>
</dbReference>
<dbReference type="GO" id="GO:0016787">
    <property type="term" value="F:hydrolase activity"/>
    <property type="evidence" value="ECO:0007669"/>
    <property type="project" value="UniProtKB-KW"/>
</dbReference>
<dbReference type="SUPFAM" id="SSF56235">
    <property type="entry name" value="N-terminal nucleophile aminohydrolases (Ntn hydrolases)"/>
    <property type="match status" value="1"/>
</dbReference>
<feature type="domain" description="Choloylglycine hydrolase/NAAA C-terminal" evidence="3">
    <location>
        <begin position="30"/>
        <end position="333"/>
    </location>
</feature>
<dbReference type="PANTHER" id="PTHR35527">
    <property type="entry name" value="CHOLOYLGLYCINE HYDROLASE"/>
    <property type="match status" value="1"/>
</dbReference>
<dbReference type="InterPro" id="IPR029132">
    <property type="entry name" value="CBAH/NAAA_C"/>
</dbReference>
<dbReference type="Proteomes" id="UP000004470">
    <property type="component" value="Unassembled WGS sequence"/>
</dbReference>
<dbReference type="PANTHER" id="PTHR35527:SF2">
    <property type="entry name" value="HYDROLASE"/>
    <property type="match status" value="1"/>
</dbReference>